<dbReference type="PROSITE" id="PS51212">
    <property type="entry name" value="WSC"/>
    <property type="match status" value="3"/>
</dbReference>
<name>A0A6A6NLN6_9PEZI</name>
<keyword evidence="11" id="KW-1185">Reference proteome</keyword>
<evidence type="ECO:0000256" key="4">
    <source>
        <dbReference type="ARBA" id="ARBA00022989"/>
    </source>
</evidence>
<evidence type="ECO:0000256" key="7">
    <source>
        <dbReference type="SAM" id="MobiDB-lite"/>
    </source>
</evidence>
<evidence type="ECO:0000313" key="11">
    <source>
        <dbReference type="Proteomes" id="UP000799766"/>
    </source>
</evidence>
<dbReference type="PANTHER" id="PTHR24269:SF16">
    <property type="entry name" value="PROTEIN SLG1"/>
    <property type="match status" value="1"/>
</dbReference>
<evidence type="ECO:0000259" key="9">
    <source>
        <dbReference type="PROSITE" id="PS51212"/>
    </source>
</evidence>
<feature type="domain" description="WSC" evidence="9">
    <location>
        <begin position="1067"/>
        <end position="1164"/>
    </location>
</feature>
<dbReference type="SMART" id="SM00321">
    <property type="entry name" value="WSC"/>
    <property type="match status" value="3"/>
</dbReference>
<sequence length="1549" mass="164240">MRAASLPAHSLFYFLVCFLFICNVLALDASDTYRDADLGQTSYVGGDHNMDPAIVDSSQFGLLWKIPFNNKERFYAKPLVYTPESTGRQIVFLASTQNIIRTVDARTGELINERQLDEPFLQSDIGCTDIPDTIGIVGTPTIDPNTDTAYFYVKTYIANFRTEGEHGVVNGVYKFYAVDVKTLEDIDPFPILVDGSIADNDDRRYFVGGVILQRVSLVQLGNYVYAGFGGHCDLFNYTGTVLGVDVTNGDIVANWAVQTGPHTAFSTDYYEVSGMGGIWHGGSSFATDGSRLFFVTGNGRGHENDGVPASGRSGCKTLGEAAVNLNVGDDGSLSLVDYFQPYDFQNMDGGDQDFGSGGMSLLDPDVFYGTGVTRMGLTAGKNGKIYVLNADDLGGYKMGSGGTDGILQTIVTNRAVFGGAGTYPGEGGYVYYTPVGYPTYVYKLGHDESGKPVLSQVGQSPETSAGRVGVGIPTVTTNKGQAGSAILWMTDPDAGMRAWYAVPGEDGLLKSIPMPQIGGVNKFQRPAFGNTRFYTTDANGVLYCIGSPVNLPLNCTAVDFGDVPLGSSKEAEVTCSVLIPIDEVKYMTVEDDRFEIDNATLPEGPLAEGDQFSIPVTWNLTTADLENTPGASYGYVTPGIKSTPLTIFTTNGVDGYVSELPVSLSGNIVSEDPYFDMTPTTVDFGGLVLGLPGEEPTNSLPFTFANRGSSPLIILGYAYTYDEAVEEGGEESDAVWTNCTQTDGVWDLGEGFTSSNLPAIDAVLDANSELSVTGTFSAVRGVDAYHSYFKAFTDGGDKFTILEGSASTAPKANFSISTAEGGWLPESVLEMDFGAVSPGNTAERIIRICNNGGSPLTITKSKPPVGIITAEVPGVDFHEGQNINIGECAYAPVIFEPEPQQANVADFEVTDSWTLNVNDLDFGVHVVEMVGIVRSDPAGPTYENGTALYTYLGCYQDGPRILPEGRTPDDHVMDISICTQACYDEGYIFAGTEYNYECWCGNNPPPGSRFQPEEDDRCTFTCTNNIDQICGGNGGYISVFYDSSRYTPTDYVFDPDDGPSTVMSIGAYEYVGCYSEVAGRALSDKTVAAGELGGSVDYCEEACRGYKYFGVEYADECYCGDTLKEGSELVPGDTPEDTGCDMQCGGNLTQYCGGGGRLGLYELVDTSTISSSSLVASSTISSSESSTQSVSVSSSSGVDITASTTSSSVASTSDTSTSSTELSSSTTTSSSATPTGPTVVPSAGEFTHIGCYIDSGPRTLHDDDLSTEEMTVELCADFCSGYKYMGVEWSRECWCGNIIDHDGAPAENGCDMTCAGDSFQYCGGSMRLNLYVNETEHASSSSSTATSSASSSTTDSSSETDSSISTSSSSSQEESSTTITTAISSTDYLTTTGTAATSSSTSATEGSTSSSDTDSSTHDVSTSPTAPTSTSAEFSTGTATSSCIPATPTVFECPEANNTLYAADDVVYRIECGVDYTGGDIPGGSKGTGSFKECADYCSTFDDCVVFSFNHWPKLCYCKNNVHTANDYGHVWSGKKLEEEDLGGVTICS</sequence>
<gene>
    <name evidence="10" type="ORF">BDY21DRAFT_405261</name>
</gene>
<dbReference type="Proteomes" id="UP000799766">
    <property type="component" value="Unassembled WGS sequence"/>
</dbReference>
<dbReference type="Gene3D" id="3.50.4.10">
    <property type="entry name" value="Hepatocyte Growth Factor"/>
    <property type="match status" value="1"/>
</dbReference>
<reference evidence="10" key="1">
    <citation type="journal article" date="2020" name="Stud. Mycol.">
        <title>101 Dothideomycetes genomes: a test case for predicting lifestyles and emergence of pathogens.</title>
        <authorList>
            <person name="Haridas S."/>
            <person name="Albert R."/>
            <person name="Binder M."/>
            <person name="Bloem J."/>
            <person name="Labutti K."/>
            <person name="Salamov A."/>
            <person name="Andreopoulos B."/>
            <person name="Baker S."/>
            <person name="Barry K."/>
            <person name="Bills G."/>
            <person name="Bluhm B."/>
            <person name="Cannon C."/>
            <person name="Castanera R."/>
            <person name="Culley D."/>
            <person name="Daum C."/>
            <person name="Ezra D."/>
            <person name="Gonzalez J."/>
            <person name="Henrissat B."/>
            <person name="Kuo A."/>
            <person name="Liang C."/>
            <person name="Lipzen A."/>
            <person name="Lutzoni F."/>
            <person name="Magnuson J."/>
            <person name="Mondo S."/>
            <person name="Nolan M."/>
            <person name="Ohm R."/>
            <person name="Pangilinan J."/>
            <person name="Park H.-J."/>
            <person name="Ramirez L."/>
            <person name="Alfaro M."/>
            <person name="Sun H."/>
            <person name="Tritt A."/>
            <person name="Yoshinaga Y."/>
            <person name="Zwiers L.-H."/>
            <person name="Turgeon B."/>
            <person name="Goodwin S."/>
            <person name="Spatafora J."/>
            <person name="Crous P."/>
            <person name="Grigoriev I."/>
        </authorList>
    </citation>
    <scope>NUCLEOTIDE SEQUENCE</scope>
    <source>
        <strain evidence="10">ATCC 16933</strain>
    </source>
</reference>
<comment type="subcellular location">
    <subcellularLocation>
        <location evidence="1">Membrane</location>
        <topology evidence="1">Single-pass membrane protein</topology>
    </subcellularLocation>
</comment>
<evidence type="ECO:0000313" key="10">
    <source>
        <dbReference type="EMBL" id="KAF2452640.1"/>
    </source>
</evidence>
<keyword evidence="3 8" id="KW-0732">Signal</keyword>
<feature type="region of interest" description="Disordered" evidence="7">
    <location>
        <begin position="1185"/>
        <end position="1239"/>
    </location>
</feature>
<dbReference type="GO" id="GO:0005886">
    <property type="term" value="C:plasma membrane"/>
    <property type="evidence" value="ECO:0007669"/>
    <property type="project" value="TreeGrafter"/>
</dbReference>
<feature type="compositionally biased region" description="Low complexity" evidence="7">
    <location>
        <begin position="1394"/>
        <end position="1432"/>
    </location>
</feature>
<feature type="region of interest" description="Disordered" evidence="7">
    <location>
        <begin position="1394"/>
        <end position="1437"/>
    </location>
</feature>
<proteinExistence type="predicted"/>
<dbReference type="EMBL" id="MU001706">
    <property type="protein sequence ID" value="KAF2452640.1"/>
    <property type="molecule type" value="Genomic_DNA"/>
</dbReference>
<feature type="signal peptide" evidence="8">
    <location>
        <begin position="1"/>
        <end position="26"/>
    </location>
</feature>
<feature type="chain" id="PRO_5025639489" evidence="8">
    <location>
        <begin position="27"/>
        <end position="1549"/>
    </location>
</feature>
<feature type="domain" description="WSC" evidence="9">
    <location>
        <begin position="1245"/>
        <end position="1334"/>
    </location>
</feature>
<dbReference type="PANTHER" id="PTHR24269">
    <property type="entry name" value="KREMEN PROTEIN"/>
    <property type="match status" value="1"/>
</dbReference>
<keyword evidence="5" id="KW-0472">Membrane</keyword>
<feature type="region of interest" description="Disordered" evidence="7">
    <location>
        <begin position="1340"/>
        <end position="1382"/>
    </location>
</feature>
<keyword evidence="6" id="KW-0325">Glycoprotein</keyword>
<feature type="domain" description="WSC" evidence="9">
    <location>
        <begin position="948"/>
        <end position="1042"/>
    </location>
</feature>
<dbReference type="Pfam" id="PF01822">
    <property type="entry name" value="WSC"/>
    <property type="match status" value="3"/>
</dbReference>
<dbReference type="SUPFAM" id="SSF50998">
    <property type="entry name" value="Quinoprotein alcohol dehydrogenase-like"/>
    <property type="match status" value="1"/>
</dbReference>
<accession>A0A6A6NLN6</accession>
<dbReference type="InterPro" id="IPR051836">
    <property type="entry name" value="Kremen_rcpt"/>
</dbReference>
<keyword evidence="4" id="KW-1133">Transmembrane helix</keyword>
<evidence type="ECO:0000256" key="2">
    <source>
        <dbReference type="ARBA" id="ARBA00022692"/>
    </source>
</evidence>
<dbReference type="OrthoDB" id="5985073at2759"/>
<dbReference type="InterPro" id="IPR011047">
    <property type="entry name" value="Quinoprotein_ADH-like_sf"/>
</dbReference>
<organism evidence="10 11">
    <name type="scientific">Lineolata rhizophorae</name>
    <dbReference type="NCBI Taxonomy" id="578093"/>
    <lineage>
        <taxon>Eukaryota</taxon>
        <taxon>Fungi</taxon>
        <taxon>Dikarya</taxon>
        <taxon>Ascomycota</taxon>
        <taxon>Pezizomycotina</taxon>
        <taxon>Dothideomycetes</taxon>
        <taxon>Dothideomycetes incertae sedis</taxon>
        <taxon>Lineolatales</taxon>
        <taxon>Lineolataceae</taxon>
        <taxon>Lineolata</taxon>
    </lineage>
</organism>
<protein>
    <submittedName>
        <fullName evidence="10">WSC domain-containing protein</fullName>
    </submittedName>
</protein>
<evidence type="ECO:0000256" key="1">
    <source>
        <dbReference type="ARBA" id="ARBA00004167"/>
    </source>
</evidence>
<keyword evidence="2" id="KW-0812">Transmembrane</keyword>
<evidence type="ECO:0000256" key="5">
    <source>
        <dbReference type="ARBA" id="ARBA00023136"/>
    </source>
</evidence>
<dbReference type="InterPro" id="IPR002889">
    <property type="entry name" value="WSC_carb-bd"/>
</dbReference>
<evidence type="ECO:0000256" key="3">
    <source>
        <dbReference type="ARBA" id="ARBA00022729"/>
    </source>
</evidence>
<evidence type="ECO:0000256" key="6">
    <source>
        <dbReference type="ARBA" id="ARBA00023180"/>
    </source>
</evidence>
<evidence type="ECO:0000256" key="8">
    <source>
        <dbReference type="SAM" id="SignalP"/>
    </source>
</evidence>